<sequence length="50" mass="5578">MIPLYLEEWTDHNASDPGMALVGLFSAAEDRLNYYIDRSTEQSALSTALT</sequence>
<reference evidence="1" key="1">
    <citation type="journal article" date="2014" name="Front. Microbiol.">
        <title>High frequency of phylogenetically diverse reductive dehalogenase-homologous genes in deep subseafloor sedimentary metagenomes.</title>
        <authorList>
            <person name="Kawai M."/>
            <person name="Futagami T."/>
            <person name="Toyoda A."/>
            <person name="Takaki Y."/>
            <person name="Nishi S."/>
            <person name="Hori S."/>
            <person name="Arai W."/>
            <person name="Tsubouchi T."/>
            <person name="Morono Y."/>
            <person name="Uchiyama I."/>
            <person name="Ito T."/>
            <person name="Fujiyama A."/>
            <person name="Inagaki F."/>
            <person name="Takami H."/>
        </authorList>
    </citation>
    <scope>NUCLEOTIDE SEQUENCE</scope>
    <source>
        <strain evidence="1">Expedition CK06-06</strain>
    </source>
</reference>
<dbReference type="AlphaFoldDB" id="X1HHN5"/>
<name>X1HHN5_9ZZZZ</name>
<feature type="non-terminal residue" evidence="1">
    <location>
        <position position="50"/>
    </location>
</feature>
<organism evidence="1">
    <name type="scientific">marine sediment metagenome</name>
    <dbReference type="NCBI Taxonomy" id="412755"/>
    <lineage>
        <taxon>unclassified sequences</taxon>
        <taxon>metagenomes</taxon>
        <taxon>ecological metagenomes</taxon>
    </lineage>
</organism>
<gene>
    <name evidence="1" type="ORF">S03H2_26973</name>
</gene>
<accession>X1HHN5</accession>
<evidence type="ECO:0000313" key="1">
    <source>
        <dbReference type="EMBL" id="GAH56550.1"/>
    </source>
</evidence>
<protein>
    <submittedName>
        <fullName evidence="1">Uncharacterized protein</fullName>
    </submittedName>
</protein>
<comment type="caution">
    <text evidence="1">The sequence shown here is derived from an EMBL/GenBank/DDBJ whole genome shotgun (WGS) entry which is preliminary data.</text>
</comment>
<dbReference type="EMBL" id="BARU01015907">
    <property type="protein sequence ID" value="GAH56550.1"/>
    <property type="molecule type" value="Genomic_DNA"/>
</dbReference>
<proteinExistence type="predicted"/>